<dbReference type="Gene3D" id="1.10.260.40">
    <property type="entry name" value="lambda repressor-like DNA-binding domains"/>
    <property type="match status" value="1"/>
</dbReference>
<evidence type="ECO:0000313" key="2">
    <source>
        <dbReference type="Proteomes" id="UP000644192"/>
    </source>
</evidence>
<dbReference type="SMART" id="SM00530">
    <property type="entry name" value="HTH_XRE"/>
    <property type="match status" value="1"/>
</dbReference>
<comment type="caution">
    <text evidence="1">The sequence shown here is derived from an EMBL/GenBank/DDBJ whole genome shotgun (WGS) entry which is preliminary data.</text>
</comment>
<dbReference type="CDD" id="cd00093">
    <property type="entry name" value="HTH_XRE"/>
    <property type="match status" value="1"/>
</dbReference>
<dbReference type="RefSeq" id="WP_033991725.1">
    <property type="nucleotide sequence ID" value="NZ_JAYSIY010000005.1"/>
</dbReference>
<proteinExistence type="predicted"/>
<gene>
    <name evidence="1" type="ORF">GUL26_22590</name>
</gene>
<dbReference type="InterPro" id="IPR001387">
    <property type="entry name" value="Cro/C1-type_HTH"/>
</dbReference>
<dbReference type="EMBL" id="WXZT01000015">
    <property type="protein sequence ID" value="MZZ15045.1"/>
    <property type="molecule type" value="Genomic_DNA"/>
</dbReference>
<evidence type="ECO:0000313" key="1">
    <source>
        <dbReference type="EMBL" id="MZZ15045.1"/>
    </source>
</evidence>
<dbReference type="PROSITE" id="PS50943">
    <property type="entry name" value="HTH_CROC1"/>
    <property type="match status" value="1"/>
</dbReference>
<dbReference type="SUPFAM" id="SSF47413">
    <property type="entry name" value="lambda repressor-like DNA-binding domains"/>
    <property type="match status" value="1"/>
</dbReference>
<name>A0A6B1YBK6_PSEAI</name>
<accession>A0A6B1YBK6</accession>
<dbReference type="Pfam" id="PF01381">
    <property type="entry name" value="HTH_3"/>
    <property type="match status" value="1"/>
</dbReference>
<organism evidence="1 2">
    <name type="scientific">Pseudomonas aeruginosa</name>
    <dbReference type="NCBI Taxonomy" id="287"/>
    <lineage>
        <taxon>Bacteria</taxon>
        <taxon>Pseudomonadati</taxon>
        <taxon>Pseudomonadota</taxon>
        <taxon>Gammaproteobacteria</taxon>
        <taxon>Pseudomonadales</taxon>
        <taxon>Pseudomonadaceae</taxon>
        <taxon>Pseudomonas</taxon>
    </lineage>
</organism>
<protein>
    <submittedName>
        <fullName evidence="1">Helix-turn-helix domain-containing protein</fullName>
    </submittedName>
</protein>
<dbReference type="GO" id="GO:0003677">
    <property type="term" value="F:DNA binding"/>
    <property type="evidence" value="ECO:0007669"/>
    <property type="project" value="InterPro"/>
</dbReference>
<dbReference type="Proteomes" id="UP000644192">
    <property type="component" value="Unassembled WGS sequence"/>
</dbReference>
<sequence>MYPLGHMLGTHLEMSTDKNAQTETSVRLRAALEAKGLSIKEAAEACEIPYRSFQNYTLGLREPNAEALGTISSRLGISVDWLLTGDGQMLRGASVKVPHDGAENPREQALLALWRELDEGEQREIQLAAEEKKRLKILEQRLAELEAVVADAKRLA</sequence>
<dbReference type="AlphaFoldDB" id="A0A6B1YBK6"/>
<reference evidence="1" key="1">
    <citation type="submission" date="2020-01" db="EMBL/GenBank/DDBJ databases">
        <title>Bacteria Cultured from War Wounds Associated with the Conflict in Eastern Ukraine.</title>
        <authorList>
            <person name="Snesrud E."/>
            <person name="Galac M.R."/>
            <person name="Mc Gann P."/>
            <person name="Valentine K."/>
            <person name="Viacheslav K."/>
        </authorList>
    </citation>
    <scope>NUCLEOTIDE SEQUENCE</scope>
    <source>
        <strain evidence="1">VNMU148</strain>
    </source>
</reference>
<dbReference type="InterPro" id="IPR010982">
    <property type="entry name" value="Lambda_DNA-bd_dom_sf"/>
</dbReference>